<dbReference type="GO" id="GO:0005737">
    <property type="term" value="C:cytoplasm"/>
    <property type="evidence" value="ECO:0007669"/>
    <property type="project" value="TreeGrafter"/>
</dbReference>
<dbReference type="GO" id="GO:0070390">
    <property type="term" value="C:transcription export complex 2"/>
    <property type="evidence" value="ECO:0007669"/>
    <property type="project" value="TreeGrafter"/>
</dbReference>
<feature type="region of interest" description="Disordered" evidence="1">
    <location>
        <begin position="1"/>
        <end position="76"/>
    </location>
</feature>
<feature type="region of interest" description="Disordered" evidence="1">
    <location>
        <begin position="1236"/>
        <end position="1284"/>
    </location>
</feature>
<feature type="region of interest" description="Disordered" evidence="1">
    <location>
        <begin position="234"/>
        <end position="270"/>
    </location>
</feature>
<feature type="region of interest" description="Disordered" evidence="1">
    <location>
        <begin position="292"/>
        <end position="328"/>
    </location>
</feature>
<reference evidence="3" key="1">
    <citation type="submission" date="2023-06" db="EMBL/GenBank/DDBJ databases">
        <title>Draft genome of Marssonina rosae.</title>
        <authorList>
            <person name="Cheng Q."/>
        </authorList>
    </citation>
    <scope>NUCLEOTIDE SEQUENCE</scope>
    <source>
        <strain evidence="3">R4</strain>
    </source>
</reference>
<name>A0AAD9WGM0_9HELO</name>
<dbReference type="EMBL" id="JAUBYV010000002">
    <property type="protein sequence ID" value="KAK2628546.1"/>
    <property type="molecule type" value="Genomic_DNA"/>
</dbReference>
<dbReference type="PANTHER" id="PTHR12436:SF3">
    <property type="entry name" value="GERMINAL-CENTER ASSOCIATED NUCLEAR PROTEIN"/>
    <property type="match status" value="1"/>
</dbReference>
<evidence type="ECO:0000313" key="3">
    <source>
        <dbReference type="EMBL" id="KAK2628546.1"/>
    </source>
</evidence>
<evidence type="ECO:0000313" key="4">
    <source>
        <dbReference type="Proteomes" id="UP001285354"/>
    </source>
</evidence>
<sequence length="1444" mass="157860">MHTLLHSNRDNRAQARSARGKGPDSKGRGAPSSSIPSTPNTLRNFEQQRHENATKRTERNQKGMMVNGRGGRGGLFTNKQVRFADAATEQIPNPFSNAASPPKSIHFAPTSVTSSFGATSHGFTFGAPSKPDTASPSNNLTPAFNPFATASKTEVGKNFLNNSNPMLTPFGVPSEGPSAFEPFNNPSTASNLHGVPPDPLSTTSRAFGEPSSNSWGKLSAGVLGANSTSSVFGGTTATSSSVSGLSSSNTFGAPSSTSTTELPSTSTSNFGDTAGKVIGSFGSVKNGFGTPHGSGISANTPTSAVASASKSSPPSRSASVLSTGNPNPVATVNTPAVTQKPEQGTLAARVAQVLEKERIVPPKMPAYDLMYERQLLGVSELMKHLTDYKKYQQRIRTSLMREGVIDDPGKPKNLADAIDFKGTCEEMCPELEKIERLLEGRVDACEKGVRPDGSLTRHAVMEKMVKIHARSSAGQDAPLPSEVRTTAALRRTVDYLMKDVLTESNLSQVHGFLWNRTRALRRDFVFHSYLTSIELLDLVYCLETIARFHSLSLHLMSKPENYSEAFDTYQEFEQLVNTMISLLQAYDDCRAQGAVCKNEAEFRAYSILIQRKTHPGLQDMVQNWGWEIYQAKEVKIALSLVEALANTWEMQGPLKPAAQTDVAQNASTRYFEIVNDKNTSYTMACFAEIWFNDAREAIVRTILGSYRKQRDQVKDWTLPRLNIYMRFDDENDIIPWGEARNVTFGEADGVIYLSLEPGSDIDHLQKGKQYHSYPLVERKRGNHSLLEVLYNTVFEEAASNDVLSDEDEESLFVKNTADKDPWPKPVAVPGTHPAKFLQGPPKSPAVSETSLPPVEEAQPKPASIIGQSRPSIGISGFASLMPTTSPLAEPGVSEPKPTSSFTHQQPNKPSFFPMHSPSRMLSSFTTSTVNGAPSIFDKPSGQTLVTVGTQASSAFNFLSNSASISTATPVTSTSQGNQSTAAAPSTALFFPKQPSLTSPQPPSLQSPEAAPQVVQTLPLSSQPSVLCGSFGGPQTSALFESLHPDGKPQLQSNIPQSPSIALDFQGFYSAHSKSSASAPPPHCDPWAGLTDWYALGDEGIVDQFKAYEVEKILREAVSQFMEEESQKAAVKADREEQAKADNFRFKSLATKYGLFWREETRIRSLKRKGIENRIARKAMAEESRAARAAQAASVVEEFKASTTGARQRRGSLESLLGSRGVLNGIHDSEREARAIVRESRKSASIKRQRSVTSKDFSPSGFTKHKRGRSDNPLRRSLMSDPTYLQGGSRIHLIPNYKPDDEYGTQVSGVQTDYFRLKARGVSTLHDGTPLASSAANMLHHKRSLDSFVKTSIPRYSPDRSIPRSVTENSVMLREATRPVEDEEDDIEFLKARAREVMSEDEVAHRKRTLDEDDEELFARAKRVREQMDEGAEFYRSERESGCTA</sequence>
<feature type="compositionally biased region" description="Polar residues" evidence="1">
    <location>
        <begin position="31"/>
        <end position="45"/>
    </location>
</feature>
<dbReference type="InterPro" id="IPR045107">
    <property type="entry name" value="SAC3/GANP/THP3"/>
</dbReference>
<comment type="caution">
    <text evidence="3">The sequence shown here is derived from an EMBL/GenBank/DDBJ whole genome shotgun (WGS) entry which is preliminary data.</text>
</comment>
<dbReference type="GO" id="GO:0006406">
    <property type="term" value="P:mRNA export from nucleus"/>
    <property type="evidence" value="ECO:0007669"/>
    <property type="project" value="TreeGrafter"/>
</dbReference>
<feature type="region of interest" description="Disordered" evidence="1">
    <location>
        <begin position="990"/>
        <end position="1013"/>
    </location>
</feature>
<feature type="compositionally biased region" description="Polar residues" evidence="1">
    <location>
        <begin position="896"/>
        <end position="908"/>
    </location>
</feature>
<protein>
    <recommendedName>
        <fullName evidence="2">SAC3/GANP/THP3 conserved domain-containing protein</fullName>
    </recommendedName>
</protein>
<dbReference type="Gene3D" id="1.25.40.990">
    <property type="match status" value="1"/>
</dbReference>
<dbReference type="Pfam" id="PF03399">
    <property type="entry name" value="SAC3_GANP"/>
    <property type="match status" value="1"/>
</dbReference>
<feature type="compositionally biased region" description="Low complexity" evidence="1">
    <location>
        <begin position="303"/>
        <end position="322"/>
    </location>
</feature>
<organism evidence="3 4">
    <name type="scientific">Diplocarpon rosae</name>
    <dbReference type="NCBI Taxonomy" id="946125"/>
    <lineage>
        <taxon>Eukaryota</taxon>
        <taxon>Fungi</taxon>
        <taxon>Dikarya</taxon>
        <taxon>Ascomycota</taxon>
        <taxon>Pezizomycotina</taxon>
        <taxon>Leotiomycetes</taxon>
        <taxon>Helotiales</taxon>
        <taxon>Drepanopezizaceae</taxon>
        <taxon>Diplocarpon</taxon>
    </lineage>
</organism>
<gene>
    <name evidence="3" type="ORF">QTJ16_001649</name>
</gene>
<feature type="region of interest" description="Disordered" evidence="1">
    <location>
        <begin position="883"/>
        <end position="910"/>
    </location>
</feature>
<evidence type="ECO:0000259" key="2">
    <source>
        <dbReference type="Pfam" id="PF03399"/>
    </source>
</evidence>
<feature type="domain" description="SAC3/GANP/THP3 conserved" evidence="2">
    <location>
        <begin position="427"/>
        <end position="743"/>
    </location>
</feature>
<evidence type="ECO:0000256" key="1">
    <source>
        <dbReference type="SAM" id="MobiDB-lite"/>
    </source>
</evidence>
<feature type="compositionally biased region" description="Low complexity" evidence="1">
    <location>
        <begin position="234"/>
        <end position="268"/>
    </location>
</feature>
<accession>A0AAD9WGM0</accession>
<feature type="compositionally biased region" description="Basic and acidic residues" evidence="1">
    <location>
        <begin position="46"/>
        <end position="61"/>
    </location>
</feature>
<proteinExistence type="predicted"/>
<keyword evidence="4" id="KW-1185">Reference proteome</keyword>
<dbReference type="PANTHER" id="PTHR12436">
    <property type="entry name" value="80 KDA MCM3-ASSOCIATED PROTEIN"/>
    <property type="match status" value="1"/>
</dbReference>
<dbReference type="InterPro" id="IPR005062">
    <property type="entry name" value="SAC3/GANP/THP3_conserved"/>
</dbReference>
<feature type="compositionally biased region" description="Polar residues" evidence="1">
    <location>
        <begin position="1250"/>
        <end position="1260"/>
    </location>
</feature>
<feature type="region of interest" description="Disordered" evidence="1">
    <location>
        <begin position="836"/>
        <end position="868"/>
    </location>
</feature>
<dbReference type="Proteomes" id="UP001285354">
    <property type="component" value="Unassembled WGS sequence"/>
</dbReference>